<evidence type="ECO:0000313" key="1">
    <source>
        <dbReference type="EMBL" id="CAI9720758.1"/>
    </source>
</evidence>
<sequence length="69" mass="8065">MSSIRLHSCKRLLFISELQMKTWNGVDYIGTNMLNAVRERHVELEVELQSISENVGKENCVHSEKEYQL</sequence>
<accession>A0AA36F2Z3</accession>
<proteinExistence type="predicted"/>
<dbReference type="Proteomes" id="UP001162480">
    <property type="component" value="Chromosome 4"/>
</dbReference>
<name>A0AA36F2Z3_OCTVU</name>
<dbReference type="EMBL" id="OX597817">
    <property type="protein sequence ID" value="CAI9720758.1"/>
    <property type="molecule type" value="Genomic_DNA"/>
</dbReference>
<gene>
    <name evidence="1" type="ORF">OCTVUL_1B030306</name>
</gene>
<dbReference type="AlphaFoldDB" id="A0AA36F2Z3"/>
<keyword evidence="2" id="KW-1185">Reference proteome</keyword>
<organism evidence="1 2">
    <name type="scientific">Octopus vulgaris</name>
    <name type="common">Common octopus</name>
    <dbReference type="NCBI Taxonomy" id="6645"/>
    <lineage>
        <taxon>Eukaryota</taxon>
        <taxon>Metazoa</taxon>
        <taxon>Spiralia</taxon>
        <taxon>Lophotrochozoa</taxon>
        <taxon>Mollusca</taxon>
        <taxon>Cephalopoda</taxon>
        <taxon>Coleoidea</taxon>
        <taxon>Octopodiformes</taxon>
        <taxon>Octopoda</taxon>
        <taxon>Incirrata</taxon>
        <taxon>Octopodidae</taxon>
        <taxon>Octopus</taxon>
    </lineage>
</organism>
<evidence type="ECO:0000313" key="2">
    <source>
        <dbReference type="Proteomes" id="UP001162480"/>
    </source>
</evidence>
<reference evidence="1" key="1">
    <citation type="submission" date="2023-08" db="EMBL/GenBank/DDBJ databases">
        <authorList>
            <person name="Alioto T."/>
            <person name="Alioto T."/>
            <person name="Gomez Garrido J."/>
        </authorList>
    </citation>
    <scope>NUCLEOTIDE SEQUENCE</scope>
</reference>
<protein>
    <submittedName>
        <fullName evidence="1">Uncharacterized protein</fullName>
    </submittedName>
</protein>